<keyword evidence="3" id="KW-0547">Nucleotide-binding</keyword>
<feature type="domain" description="Guanylate cyclase" evidence="9">
    <location>
        <begin position="136"/>
        <end position="263"/>
    </location>
</feature>
<dbReference type="PROSITE" id="PS50125">
    <property type="entry name" value="GUANYLATE_CYCLASE_2"/>
    <property type="match status" value="1"/>
</dbReference>
<keyword evidence="6 7" id="KW-0456">Lyase</keyword>
<feature type="coiled-coil region" evidence="8">
    <location>
        <begin position="35"/>
        <end position="111"/>
    </location>
</feature>
<evidence type="ECO:0000256" key="6">
    <source>
        <dbReference type="ARBA" id="ARBA00023239"/>
    </source>
</evidence>
<dbReference type="InterPro" id="IPR001054">
    <property type="entry name" value="A/G_cyclase"/>
</dbReference>
<evidence type="ECO:0000256" key="3">
    <source>
        <dbReference type="ARBA" id="ARBA00022741"/>
    </source>
</evidence>
<evidence type="ECO:0000256" key="4">
    <source>
        <dbReference type="ARBA" id="ARBA00022989"/>
    </source>
</evidence>
<dbReference type="InterPro" id="IPR050401">
    <property type="entry name" value="Cyclic_nucleotide_synthase"/>
</dbReference>
<dbReference type="InterPro" id="IPR029787">
    <property type="entry name" value="Nucleotide_cyclase"/>
</dbReference>
<evidence type="ECO:0000313" key="11">
    <source>
        <dbReference type="Proteomes" id="UP000435649"/>
    </source>
</evidence>
<comment type="similarity">
    <text evidence="7">Belongs to the adenylyl cyclase class-4/guanylyl cyclase family.</text>
</comment>
<evidence type="ECO:0000259" key="9">
    <source>
        <dbReference type="PROSITE" id="PS50125"/>
    </source>
</evidence>
<comment type="caution">
    <text evidence="10">The sequence shown here is derived from an EMBL/GenBank/DDBJ whole genome shotgun (WGS) entry which is preliminary data.</text>
</comment>
<evidence type="ECO:0000256" key="5">
    <source>
        <dbReference type="ARBA" id="ARBA00023136"/>
    </source>
</evidence>
<dbReference type="SUPFAM" id="SSF55073">
    <property type="entry name" value="Nucleotide cyclase"/>
    <property type="match status" value="1"/>
</dbReference>
<dbReference type="GO" id="GO:0000166">
    <property type="term" value="F:nucleotide binding"/>
    <property type="evidence" value="ECO:0007669"/>
    <property type="project" value="UniProtKB-KW"/>
</dbReference>
<dbReference type="PROSITE" id="PS00452">
    <property type="entry name" value="GUANYLATE_CYCLASE_1"/>
    <property type="match status" value="1"/>
</dbReference>
<dbReference type="AlphaFoldDB" id="A0A844G6M5"/>
<dbReference type="Proteomes" id="UP000435649">
    <property type="component" value="Unassembled WGS sequence"/>
</dbReference>
<evidence type="ECO:0000256" key="7">
    <source>
        <dbReference type="RuleBase" id="RU000405"/>
    </source>
</evidence>
<proteinExistence type="inferred from homology"/>
<sequence length="313" mass="35071">MAWRRSATSCGSTCSAATRPVSSARGTKCSETTDKVRHVKREEELLQKIARLEQQLSEERERNTALERTLAAEREAALDQRFAIVENNLKLLELKESLESEQEKSAKLLRNILPERVIGELQTVGSSKPELFEHVTVLFSDIVDFTGGSARLAPEEVLFELSDIFTGFDHIFANHGCERIKTIGDAYLCVSGLPEAAPGHCGNILGGACEAIGFLRERNRNHPHEWRMRFGVHTGRVVGGIVGIEKYIYDIFGDTVNTAARMEQLSEPMCINVSEEVRKAAPPNCCFLERPPCEVKGKGVMRMYFLDQTRTQW</sequence>
<keyword evidence="4" id="KW-1133">Transmembrane helix</keyword>
<dbReference type="GO" id="GO:0016020">
    <property type="term" value="C:membrane"/>
    <property type="evidence" value="ECO:0007669"/>
    <property type="project" value="UniProtKB-SubCell"/>
</dbReference>
<dbReference type="SMART" id="SM00044">
    <property type="entry name" value="CYCc"/>
    <property type="match status" value="1"/>
</dbReference>
<keyword evidence="11" id="KW-1185">Reference proteome</keyword>
<comment type="subcellular location">
    <subcellularLocation>
        <location evidence="1">Membrane</location>
    </subcellularLocation>
</comment>
<keyword evidence="2" id="KW-0812">Transmembrane</keyword>
<reference evidence="10 11" key="1">
    <citation type="submission" date="2019-08" db="EMBL/GenBank/DDBJ databases">
        <title>In-depth cultivation of the pig gut microbiome towards novel bacterial diversity and tailored functional studies.</title>
        <authorList>
            <person name="Wylensek D."/>
            <person name="Hitch T.C.A."/>
            <person name="Clavel T."/>
        </authorList>
    </citation>
    <scope>NUCLEOTIDE SEQUENCE [LARGE SCALE GENOMIC DNA]</scope>
    <source>
        <strain evidence="10 11">BBE-744-WT-12</strain>
    </source>
</reference>
<dbReference type="GO" id="GO:0004016">
    <property type="term" value="F:adenylate cyclase activity"/>
    <property type="evidence" value="ECO:0007669"/>
    <property type="project" value="UniProtKB-ARBA"/>
</dbReference>
<organism evidence="10 11">
    <name type="scientific">Victivallis lenta</name>
    <dbReference type="NCBI Taxonomy" id="2606640"/>
    <lineage>
        <taxon>Bacteria</taxon>
        <taxon>Pseudomonadati</taxon>
        <taxon>Lentisphaerota</taxon>
        <taxon>Lentisphaeria</taxon>
        <taxon>Victivallales</taxon>
        <taxon>Victivallaceae</taxon>
        <taxon>Victivallis</taxon>
    </lineage>
</organism>
<evidence type="ECO:0000256" key="1">
    <source>
        <dbReference type="ARBA" id="ARBA00004370"/>
    </source>
</evidence>
<dbReference type="InterPro" id="IPR018297">
    <property type="entry name" value="A/G_cyclase_CS"/>
</dbReference>
<dbReference type="Gene3D" id="3.30.70.1230">
    <property type="entry name" value="Nucleotide cyclase"/>
    <property type="match status" value="1"/>
</dbReference>
<dbReference type="GO" id="GO:0009190">
    <property type="term" value="P:cyclic nucleotide biosynthetic process"/>
    <property type="evidence" value="ECO:0007669"/>
    <property type="project" value="InterPro"/>
</dbReference>
<dbReference type="PANTHER" id="PTHR11920">
    <property type="entry name" value="GUANYLYL CYCLASE"/>
    <property type="match status" value="1"/>
</dbReference>
<keyword evidence="8" id="KW-0175">Coiled coil</keyword>
<evidence type="ECO:0000256" key="8">
    <source>
        <dbReference type="SAM" id="Coils"/>
    </source>
</evidence>
<evidence type="ECO:0000256" key="2">
    <source>
        <dbReference type="ARBA" id="ARBA00022692"/>
    </source>
</evidence>
<dbReference type="PANTHER" id="PTHR11920:SF335">
    <property type="entry name" value="GUANYLATE CYCLASE"/>
    <property type="match status" value="1"/>
</dbReference>
<dbReference type="CDD" id="cd07302">
    <property type="entry name" value="CHD"/>
    <property type="match status" value="1"/>
</dbReference>
<accession>A0A844G6M5</accession>
<gene>
    <name evidence="10" type="ORF">FYJ85_17285</name>
</gene>
<keyword evidence="5" id="KW-0472">Membrane</keyword>
<dbReference type="GO" id="GO:0035556">
    <property type="term" value="P:intracellular signal transduction"/>
    <property type="evidence" value="ECO:0007669"/>
    <property type="project" value="InterPro"/>
</dbReference>
<name>A0A844G6M5_9BACT</name>
<dbReference type="EMBL" id="VUNS01000023">
    <property type="protein sequence ID" value="MST98793.1"/>
    <property type="molecule type" value="Genomic_DNA"/>
</dbReference>
<evidence type="ECO:0000313" key="10">
    <source>
        <dbReference type="EMBL" id="MST98793.1"/>
    </source>
</evidence>
<dbReference type="Pfam" id="PF00211">
    <property type="entry name" value="Guanylate_cyc"/>
    <property type="match status" value="1"/>
</dbReference>
<protein>
    <recommendedName>
        <fullName evidence="9">Guanylate cyclase domain-containing protein</fullName>
    </recommendedName>
</protein>